<feature type="domain" description="Alpha-type protein kinase" evidence="6">
    <location>
        <begin position="1"/>
        <end position="80"/>
    </location>
</feature>
<dbReference type="CDD" id="cd04515">
    <property type="entry name" value="Alpha_kinase"/>
    <property type="match status" value="1"/>
</dbReference>
<dbReference type="GO" id="GO:0031037">
    <property type="term" value="P:myosin II filament disassembly"/>
    <property type="evidence" value="ECO:0007669"/>
    <property type="project" value="TreeGrafter"/>
</dbReference>
<keyword evidence="9" id="KW-1185">Reference proteome</keyword>
<comment type="caution">
    <text evidence="8">The sequence shown here is derived from an EMBL/GenBank/DDBJ whole genome shotgun (WGS) entry which is preliminary data.</text>
</comment>
<dbReference type="GO" id="GO:0005524">
    <property type="term" value="F:ATP binding"/>
    <property type="evidence" value="ECO:0007669"/>
    <property type="project" value="UniProtKB-KW"/>
</dbReference>
<dbReference type="Pfam" id="PF02816">
    <property type="entry name" value="Alpha_kinase"/>
    <property type="match status" value="1"/>
</dbReference>
<organism evidence="8 9">
    <name type="scientific">Puccinia striiformis f. sp. tritici PST-78</name>
    <dbReference type="NCBI Taxonomy" id="1165861"/>
    <lineage>
        <taxon>Eukaryota</taxon>
        <taxon>Fungi</taxon>
        <taxon>Dikarya</taxon>
        <taxon>Basidiomycota</taxon>
        <taxon>Pucciniomycotina</taxon>
        <taxon>Pucciniomycetes</taxon>
        <taxon>Pucciniales</taxon>
        <taxon>Pucciniaceae</taxon>
        <taxon>Puccinia</taxon>
    </lineage>
</organism>
<dbReference type="InterPro" id="IPR051852">
    <property type="entry name" value="Alpha-type_PK"/>
</dbReference>
<evidence type="ECO:0000313" key="8">
    <source>
        <dbReference type="EMBL" id="KNE87632.1"/>
    </source>
</evidence>
<name>A0A0L0UKL9_9BASI</name>
<dbReference type="STRING" id="1165861.A0A0L0UKL9"/>
<dbReference type="PANTHER" id="PTHR45992:SF2">
    <property type="entry name" value="EUKARYOTIC ELONGATION FACTOR 2 KINASE"/>
    <property type="match status" value="1"/>
</dbReference>
<dbReference type="InterPro" id="IPR011009">
    <property type="entry name" value="Kinase-like_dom_sf"/>
</dbReference>
<sequence>MDLDNLTIMNAFTHWTYITSQGTSLVCDLQGVGPILTDPQILDRDTVRWADGNNSSKGIDIFVATHQCNPICGALELELPGNVIVNMPALTTCLLLT</sequence>
<dbReference type="EMBL" id="AJIL01004664">
    <property type="protein sequence ID" value="KNE87632.1"/>
    <property type="molecule type" value="Genomic_DNA"/>
</dbReference>
<dbReference type="SUPFAM" id="SSF56112">
    <property type="entry name" value="Protein kinase-like (PK-like)"/>
    <property type="match status" value="1"/>
</dbReference>
<dbReference type="InterPro" id="IPR004166">
    <property type="entry name" value="a-kinase_dom"/>
</dbReference>
<protein>
    <recommendedName>
        <fullName evidence="6">Alpha-type protein kinase domain-containing protein</fullName>
    </recommendedName>
</protein>
<dbReference type="EMBL" id="AJIL01008986">
    <property type="protein sequence ID" value="KNE86589.1"/>
    <property type="molecule type" value="Genomic_DNA"/>
</dbReference>
<reference evidence="9" key="2">
    <citation type="submission" date="2014-03" db="EMBL/GenBank/DDBJ databases">
        <title>The Genome Sequence of Puccinia striiformis f. sp. tritici PST-78.</title>
        <authorList>
            <consortium name="The Broad Institute Genome Sequencing Platform"/>
            <person name="Cuomo C."/>
            <person name="Hulbert S."/>
            <person name="Chen X."/>
            <person name="Walker B."/>
            <person name="Young S.K."/>
            <person name="Zeng Q."/>
            <person name="Gargeya S."/>
            <person name="Fitzgerald M."/>
            <person name="Haas B."/>
            <person name="Abouelleil A."/>
            <person name="Alvarado L."/>
            <person name="Arachchi H.M."/>
            <person name="Berlin A.M."/>
            <person name="Chapman S.B."/>
            <person name="Goldberg J."/>
            <person name="Griggs A."/>
            <person name="Gujja S."/>
            <person name="Hansen M."/>
            <person name="Howarth C."/>
            <person name="Imamovic A."/>
            <person name="Larimer J."/>
            <person name="McCowan C."/>
            <person name="Montmayeur A."/>
            <person name="Murphy C."/>
            <person name="Neiman D."/>
            <person name="Pearson M."/>
            <person name="Priest M."/>
            <person name="Roberts A."/>
            <person name="Saif S."/>
            <person name="Shea T."/>
            <person name="Sisk P."/>
            <person name="Sykes S."/>
            <person name="Wortman J."/>
            <person name="Nusbaum C."/>
            <person name="Birren B."/>
        </authorList>
    </citation>
    <scope>NUCLEOTIDE SEQUENCE [LARGE SCALE GENOMIC DNA]</scope>
    <source>
        <strain evidence="9">race PST-78</strain>
    </source>
</reference>
<accession>A0A0L0UKL9</accession>
<evidence type="ECO:0000256" key="5">
    <source>
        <dbReference type="ARBA" id="ARBA00022840"/>
    </source>
</evidence>
<feature type="non-terminal residue" evidence="8">
    <location>
        <position position="97"/>
    </location>
</feature>
<dbReference type="GO" id="GO:1903013">
    <property type="term" value="P:response to differentiation-inducing factor 1"/>
    <property type="evidence" value="ECO:0007669"/>
    <property type="project" value="TreeGrafter"/>
</dbReference>
<evidence type="ECO:0000313" key="7">
    <source>
        <dbReference type="EMBL" id="KNE86589.1"/>
    </source>
</evidence>
<reference evidence="8" key="1">
    <citation type="submission" date="2014-03" db="EMBL/GenBank/DDBJ databases">
        <title>Cloning and expression analysis of gamma-glutamylcysteines synthetase in perennial ryegrass.</title>
        <authorList>
            <person name="Wei S."/>
            <person name="Sun Z."/>
        </authorList>
    </citation>
    <scope>NUCLEOTIDE SEQUENCE</scope>
    <source>
        <strain evidence="8">Race PST-78</strain>
    </source>
</reference>
<keyword evidence="5" id="KW-0067">ATP-binding</keyword>
<dbReference type="PANTHER" id="PTHR45992">
    <property type="entry name" value="EUKARYOTIC ELONGATION FACTOR 2 KINASE-RELATED"/>
    <property type="match status" value="1"/>
</dbReference>
<dbReference type="Gene3D" id="3.20.200.10">
    <property type="entry name" value="MHCK/EF2 kinase"/>
    <property type="match status" value="1"/>
</dbReference>
<keyword evidence="2" id="KW-0808">Transferase</keyword>
<dbReference type="Proteomes" id="UP000054564">
    <property type="component" value="Unassembled WGS sequence"/>
</dbReference>
<dbReference type="OrthoDB" id="2923034at2759"/>
<dbReference type="PROSITE" id="PS51158">
    <property type="entry name" value="ALPHA_KINASE"/>
    <property type="match status" value="1"/>
</dbReference>
<evidence type="ECO:0000256" key="1">
    <source>
        <dbReference type="ARBA" id="ARBA00022527"/>
    </source>
</evidence>
<evidence type="ECO:0000259" key="6">
    <source>
        <dbReference type="PROSITE" id="PS51158"/>
    </source>
</evidence>
<dbReference type="AlphaFoldDB" id="A0A0L0UKL9"/>
<proteinExistence type="predicted"/>
<keyword evidence="4" id="KW-0418">Kinase</keyword>
<evidence type="ECO:0000256" key="3">
    <source>
        <dbReference type="ARBA" id="ARBA00022741"/>
    </source>
</evidence>
<evidence type="ECO:0000256" key="2">
    <source>
        <dbReference type="ARBA" id="ARBA00022679"/>
    </source>
</evidence>
<gene>
    <name evidence="8" type="ORF">PSTG_18981</name>
    <name evidence="7" type="ORF">PSTG_20049</name>
</gene>
<keyword evidence="1" id="KW-0723">Serine/threonine-protein kinase</keyword>
<evidence type="ECO:0000313" key="9">
    <source>
        <dbReference type="Proteomes" id="UP000054564"/>
    </source>
</evidence>
<dbReference type="GO" id="GO:0004674">
    <property type="term" value="F:protein serine/threonine kinase activity"/>
    <property type="evidence" value="ECO:0007669"/>
    <property type="project" value="UniProtKB-KW"/>
</dbReference>
<keyword evidence="3" id="KW-0547">Nucleotide-binding</keyword>
<evidence type="ECO:0000256" key="4">
    <source>
        <dbReference type="ARBA" id="ARBA00022777"/>
    </source>
</evidence>